<reference evidence="2 3" key="1">
    <citation type="journal article" date="2021" name="Elife">
        <title>Chloroplast acquisition without the gene transfer in kleptoplastic sea slugs, Plakobranchus ocellatus.</title>
        <authorList>
            <person name="Maeda T."/>
            <person name="Takahashi S."/>
            <person name="Yoshida T."/>
            <person name="Shimamura S."/>
            <person name="Takaki Y."/>
            <person name="Nagai Y."/>
            <person name="Toyoda A."/>
            <person name="Suzuki Y."/>
            <person name="Arimoto A."/>
            <person name="Ishii H."/>
            <person name="Satoh N."/>
            <person name="Nishiyama T."/>
            <person name="Hasebe M."/>
            <person name="Maruyama T."/>
            <person name="Minagawa J."/>
            <person name="Obokata J."/>
            <person name="Shigenobu S."/>
        </authorList>
    </citation>
    <scope>NUCLEOTIDE SEQUENCE [LARGE SCALE GENOMIC DNA]</scope>
</reference>
<dbReference type="SMART" id="SM00454">
    <property type="entry name" value="SAM"/>
    <property type="match status" value="1"/>
</dbReference>
<comment type="caution">
    <text evidence="2">The sequence shown here is derived from an EMBL/GenBank/DDBJ whole genome shotgun (WGS) entry which is preliminary data.</text>
</comment>
<evidence type="ECO:0000259" key="1">
    <source>
        <dbReference type="PROSITE" id="PS50105"/>
    </source>
</evidence>
<dbReference type="PROSITE" id="PS50105">
    <property type="entry name" value="SAM_DOMAIN"/>
    <property type="match status" value="1"/>
</dbReference>
<dbReference type="EMBL" id="BMAT01013203">
    <property type="protein sequence ID" value="GFS07501.1"/>
    <property type="molecule type" value="Genomic_DNA"/>
</dbReference>
<dbReference type="GO" id="GO:0016301">
    <property type="term" value="F:kinase activity"/>
    <property type="evidence" value="ECO:0007669"/>
    <property type="project" value="UniProtKB-KW"/>
</dbReference>
<dbReference type="FunFam" id="1.10.150.50:FF:000021">
    <property type="entry name" value="Diacylglycerol kinase"/>
    <property type="match status" value="1"/>
</dbReference>
<dbReference type="SUPFAM" id="SSF47769">
    <property type="entry name" value="SAM/Pointed domain"/>
    <property type="match status" value="1"/>
</dbReference>
<dbReference type="InterPro" id="IPR051569">
    <property type="entry name" value="SHANK"/>
</dbReference>
<protein>
    <submittedName>
        <fullName evidence="2">Diacylglycerol kinase</fullName>
    </submittedName>
</protein>
<dbReference type="Pfam" id="PF00536">
    <property type="entry name" value="SAM_1"/>
    <property type="match status" value="1"/>
</dbReference>
<dbReference type="PANTHER" id="PTHR24135">
    <property type="entry name" value="SH3 AND MULTIPLE ANKYRIN REPEAT DOMAINS PROTEIN"/>
    <property type="match status" value="1"/>
</dbReference>
<dbReference type="GO" id="GO:0030160">
    <property type="term" value="F:synaptic receptor adaptor activity"/>
    <property type="evidence" value="ECO:0007669"/>
    <property type="project" value="TreeGrafter"/>
</dbReference>
<dbReference type="Proteomes" id="UP000762676">
    <property type="component" value="Unassembled WGS sequence"/>
</dbReference>
<feature type="domain" description="SAM" evidence="1">
    <location>
        <begin position="28"/>
        <end position="91"/>
    </location>
</feature>
<name>A0AAV4IDE6_9GAST</name>
<keyword evidence="3" id="KW-1185">Reference proteome</keyword>
<dbReference type="InterPro" id="IPR013761">
    <property type="entry name" value="SAM/pointed_sf"/>
</dbReference>
<evidence type="ECO:0000313" key="2">
    <source>
        <dbReference type="EMBL" id="GFS07501.1"/>
    </source>
</evidence>
<keyword evidence="2" id="KW-0808">Transferase</keyword>
<dbReference type="GO" id="GO:0035255">
    <property type="term" value="F:ionotropic glutamate receptor binding"/>
    <property type="evidence" value="ECO:0007669"/>
    <property type="project" value="TreeGrafter"/>
</dbReference>
<dbReference type="PANTHER" id="PTHR24135:SF28">
    <property type="entry name" value="LD13733P"/>
    <property type="match status" value="1"/>
</dbReference>
<dbReference type="Gene3D" id="1.10.150.50">
    <property type="entry name" value="Transcription Factor, Ets-1"/>
    <property type="match status" value="1"/>
</dbReference>
<evidence type="ECO:0000313" key="3">
    <source>
        <dbReference type="Proteomes" id="UP000762676"/>
    </source>
</evidence>
<dbReference type="AlphaFoldDB" id="A0AAV4IDE6"/>
<gene>
    <name evidence="2" type="ORF">ElyMa_006571100</name>
</gene>
<proteinExistence type="predicted"/>
<sequence>MAAAIAKCVWVVVFEAKSLDPAFEIRSWTLEEVGQWLDSLALGDYKESFMSHEITGAELLNLERRDLKDLGVTKVGHLKRIQEGIKELHHREAVYDRPSS</sequence>
<keyword evidence="2" id="KW-0418">Kinase</keyword>
<organism evidence="2 3">
    <name type="scientific">Elysia marginata</name>
    <dbReference type="NCBI Taxonomy" id="1093978"/>
    <lineage>
        <taxon>Eukaryota</taxon>
        <taxon>Metazoa</taxon>
        <taxon>Spiralia</taxon>
        <taxon>Lophotrochozoa</taxon>
        <taxon>Mollusca</taxon>
        <taxon>Gastropoda</taxon>
        <taxon>Heterobranchia</taxon>
        <taxon>Euthyneura</taxon>
        <taxon>Panpulmonata</taxon>
        <taxon>Sacoglossa</taxon>
        <taxon>Placobranchoidea</taxon>
        <taxon>Plakobranchidae</taxon>
        <taxon>Elysia</taxon>
    </lineage>
</organism>
<dbReference type="InterPro" id="IPR001660">
    <property type="entry name" value="SAM"/>
</dbReference>
<accession>A0AAV4IDE6</accession>